<sequence length="58" mass="6618">MKLSYRGASYQAKSRKIETVESGVSGQFRGQTYPIRRSQSISKSSLSVRKYRGIPYEN</sequence>
<dbReference type="RefSeq" id="WP_194029346.1">
    <property type="nucleotide sequence ID" value="NZ_JADEWZ010000012.1"/>
</dbReference>
<gene>
    <name evidence="1" type="ORF">IQ249_10125</name>
</gene>
<reference evidence="1" key="1">
    <citation type="submission" date="2020-10" db="EMBL/GenBank/DDBJ databases">
        <authorList>
            <person name="Castelo-Branco R."/>
            <person name="Eusebio N."/>
            <person name="Adriana R."/>
            <person name="Vieira A."/>
            <person name="Brugerolle De Fraissinette N."/>
            <person name="Rezende De Castro R."/>
            <person name="Schneider M.P."/>
            <person name="Vasconcelos V."/>
            <person name="Leao P.N."/>
        </authorList>
    </citation>
    <scope>NUCLEOTIDE SEQUENCE</scope>
    <source>
        <strain evidence="1">LEGE 07157</strain>
    </source>
</reference>
<proteinExistence type="predicted"/>
<evidence type="ECO:0000313" key="1">
    <source>
        <dbReference type="EMBL" id="MBE9116252.1"/>
    </source>
</evidence>
<evidence type="ECO:0000313" key="2">
    <source>
        <dbReference type="Proteomes" id="UP000654482"/>
    </source>
</evidence>
<dbReference type="EMBL" id="JADEWZ010000012">
    <property type="protein sequence ID" value="MBE9116252.1"/>
    <property type="molecule type" value="Genomic_DNA"/>
</dbReference>
<accession>A0A8J7ISL6</accession>
<dbReference type="AlphaFoldDB" id="A0A8J7ISL6"/>
<name>A0A8J7ISL6_9CYAN</name>
<organism evidence="1 2">
    <name type="scientific">Lusitaniella coriacea LEGE 07157</name>
    <dbReference type="NCBI Taxonomy" id="945747"/>
    <lineage>
        <taxon>Bacteria</taxon>
        <taxon>Bacillati</taxon>
        <taxon>Cyanobacteriota</taxon>
        <taxon>Cyanophyceae</taxon>
        <taxon>Spirulinales</taxon>
        <taxon>Lusitaniellaceae</taxon>
        <taxon>Lusitaniella</taxon>
    </lineage>
</organism>
<dbReference type="InterPro" id="IPR025458">
    <property type="entry name" value="DUF4278"/>
</dbReference>
<dbReference type="Pfam" id="PF14105">
    <property type="entry name" value="DUF4278"/>
    <property type="match status" value="1"/>
</dbReference>
<comment type="caution">
    <text evidence="1">The sequence shown here is derived from an EMBL/GenBank/DDBJ whole genome shotgun (WGS) entry which is preliminary data.</text>
</comment>
<protein>
    <submittedName>
        <fullName evidence="1">DUF4278 domain-containing protein</fullName>
    </submittedName>
</protein>
<keyword evidence="2" id="KW-1185">Reference proteome</keyword>
<dbReference type="Proteomes" id="UP000654482">
    <property type="component" value="Unassembled WGS sequence"/>
</dbReference>